<accession>A0ACC3YUK3</accession>
<name>A0ACC3YUK3_COLTU</name>
<sequence>MDEDLVMVGTEEPAVNVNETRQPVVIGVTTTVLSLATFFTILRIYVRAFILRKWGPDDSALVVSFVLVFLTGLLMLINTHYGDGLHVVRLSRWEYLKTQEIAIAAVALYQAAFPLIKSTFLLQYRRAFPLPPFQKLCNIFILFIITFGITQVVSICLACIPLRSLWDSTVPGRCIKLLDWWLIGSSINLVTDIVIFCMPLPLLQTLPLVMKQKVVLTAIFGLGFFTCAISVIRITTLKTSAASPDPTYNSVVAGVWSITELSCAIICVCVPTLRPLLGAQSPSSKTRNYPQRNIDDSADTELSNRFTSGVMSLKRRSKISYGGAQERIEDPENPRTVIEYARRFLGVTTPPETHVKETRGARAALRNDTAMTLPLARVDTEDGVGFLSIPGADREPELPTPLKPPPRGHIDKSNRNSEGGYFGAVVWDSMGRPSLPKSASSRKSRSPRDEEEDSSRSNDR</sequence>
<evidence type="ECO:0000313" key="2">
    <source>
        <dbReference type="Proteomes" id="UP000805649"/>
    </source>
</evidence>
<organism evidence="1 2">
    <name type="scientific">Colletotrichum truncatum</name>
    <name type="common">Anthracnose fungus</name>
    <name type="synonym">Colletotrichum capsici</name>
    <dbReference type="NCBI Taxonomy" id="5467"/>
    <lineage>
        <taxon>Eukaryota</taxon>
        <taxon>Fungi</taxon>
        <taxon>Dikarya</taxon>
        <taxon>Ascomycota</taxon>
        <taxon>Pezizomycotina</taxon>
        <taxon>Sordariomycetes</taxon>
        <taxon>Hypocreomycetidae</taxon>
        <taxon>Glomerellales</taxon>
        <taxon>Glomerellaceae</taxon>
        <taxon>Colletotrichum</taxon>
        <taxon>Colletotrichum truncatum species complex</taxon>
    </lineage>
</organism>
<gene>
    <name evidence="1" type="ORF">CTRU02_210153</name>
</gene>
<comment type="caution">
    <text evidence="1">The sequence shown here is derived from an EMBL/GenBank/DDBJ whole genome shotgun (WGS) entry which is preliminary data.</text>
</comment>
<protein>
    <submittedName>
        <fullName evidence="1">Pth11-like integral membrane protein</fullName>
    </submittedName>
</protein>
<keyword evidence="2" id="KW-1185">Reference proteome</keyword>
<dbReference type="EMBL" id="VUJX02000006">
    <property type="protein sequence ID" value="KAL0935562.1"/>
    <property type="molecule type" value="Genomic_DNA"/>
</dbReference>
<reference evidence="1 2" key="1">
    <citation type="journal article" date="2020" name="Phytopathology">
        <title>Genome Sequence Resources of Colletotrichum truncatum, C. plurivorum, C. musicola, and C. sojae: Four Species Pathogenic to Soybean (Glycine max).</title>
        <authorList>
            <person name="Rogerio F."/>
            <person name="Boufleur T.R."/>
            <person name="Ciampi-Guillardi M."/>
            <person name="Sukno S.A."/>
            <person name="Thon M.R."/>
            <person name="Massola Junior N.S."/>
            <person name="Baroncelli R."/>
        </authorList>
    </citation>
    <scope>NUCLEOTIDE SEQUENCE [LARGE SCALE GENOMIC DNA]</scope>
    <source>
        <strain evidence="1 2">CMES1059</strain>
    </source>
</reference>
<evidence type="ECO:0000313" key="1">
    <source>
        <dbReference type="EMBL" id="KAL0935562.1"/>
    </source>
</evidence>
<dbReference type="Proteomes" id="UP000805649">
    <property type="component" value="Unassembled WGS sequence"/>
</dbReference>
<proteinExistence type="predicted"/>